<evidence type="ECO:0000256" key="2">
    <source>
        <dbReference type="ARBA" id="ARBA00022737"/>
    </source>
</evidence>
<organism evidence="5 6">
    <name type="scientific">Tetraparma gracilis</name>
    <dbReference type="NCBI Taxonomy" id="2962635"/>
    <lineage>
        <taxon>Eukaryota</taxon>
        <taxon>Sar</taxon>
        <taxon>Stramenopiles</taxon>
        <taxon>Ochrophyta</taxon>
        <taxon>Bolidophyceae</taxon>
        <taxon>Parmales</taxon>
        <taxon>Triparmaceae</taxon>
        <taxon>Tetraparma</taxon>
    </lineage>
</organism>
<dbReference type="Proteomes" id="UP001165060">
    <property type="component" value="Unassembled WGS sequence"/>
</dbReference>
<evidence type="ECO:0000313" key="6">
    <source>
        <dbReference type="Proteomes" id="UP001165060"/>
    </source>
</evidence>
<proteinExistence type="predicted"/>
<gene>
    <name evidence="5" type="ORF">TeGR_g7628</name>
</gene>
<evidence type="ECO:0000256" key="3">
    <source>
        <dbReference type="SAM" id="Coils"/>
    </source>
</evidence>
<feature type="coiled-coil region" evidence="3">
    <location>
        <begin position="777"/>
        <end position="825"/>
    </location>
</feature>
<reference evidence="5 6" key="1">
    <citation type="journal article" date="2023" name="Commun. Biol.">
        <title>Genome analysis of Parmales, the sister group of diatoms, reveals the evolutionary specialization of diatoms from phago-mixotrophs to photoautotrophs.</title>
        <authorList>
            <person name="Ban H."/>
            <person name="Sato S."/>
            <person name="Yoshikawa S."/>
            <person name="Yamada K."/>
            <person name="Nakamura Y."/>
            <person name="Ichinomiya M."/>
            <person name="Sato N."/>
            <person name="Blanc-Mathieu R."/>
            <person name="Endo H."/>
            <person name="Kuwata A."/>
            <person name="Ogata H."/>
        </authorList>
    </citation>
    <scope>NUCLEOTIDE SEQUENCE [LARGE SCALE GENOMIC DNA]</scope>
</reference>
<feature type="compositionally biased region" description="Gly residues" evidence="4">
    <location>
        <begin position="904"/>
        <end position="922"/>
    </location>
</feature>
<sequence length="1112" mass="122708">MDHEISIEDQIKADKENQYLDTLMDVLDDSAIEQRPEYTFNKFASSASSPNLNPNGSPDRPGTAASNASQRSRLSSRGSSRGRKTPVVTPREFLDRFEDKMLADQEDAVDQDTGDINYTKYVGGGIREQVAEGVREWAKYADGPPPDAELPFSRCVVCTLPFGACEHTRSWLDVKSPASRRQQERDAVEQSMFDIDDVLEVGADGMNDELKKGIRTSALPLTHISHMHWKSVQTRAADNIEGNQIDLSSPPCQGGSTGIMIPNPVGQPHLVVHGGIRYPRNGVFHAYSSTLIGSKQTATYEDRVFVYSMVEMSWHVPEHKGEPEDKPQGRYGHCAVALPDRTMWTFGGRQAAGVCSGEVHIWDFDKATWRMIKFDRNIVRTPAPRFCASAAYVANQGRLGSVVLFGGRDGAQNFGDFWVYDLATEDWSDPVTIGIPAAPRHGHTMVAMDGDRVMILGGCCVSPSDETGIPDNINELDDKMSAASRRLEECYELERAEAEVAGMVLENESDYRGWKDLARLGAQAAAAIAKREKATADAEKELNLILHERAAAIHWAKMNADHSRGYVSGVHDQQYMDVVLLDVQSKVWTEPTSPPCTGKLPAARMNHAAVNIAGKVIIIGGCAPSTSRVVLSDNDVHVLDIESWKWTIPAVENTPYAMLPTLEAAKTAVRRAERVCEHEVATARSLGVPGGRNIEVAEAEAVLTVCKWRLKSLQDQVKLLSPPPPSRYGHAATALGQRIYFVGGFEADRSVGSGSEMVVLDLEQADERERRLREEFHARLERERRIQEFQEEQARKQREYEDRIRKEAEMRREAAETEKMVFEDMLSRLPPKTFAPTPQLKFANKHTIWIKWDKVTENSQGKWLGPNDVIYRLSARGGYQHLEKDSRVIVQHVEDEKKKKKKGGGGGSVGGGSSIVGGGSSVGGSIGEMDGGSLANGSIASGSLAQLSQVGAWYPASIIRAHGDGTFDVHYDGGGRENRVKRARTAPEIDPPWETVYVGKDLTYAVEASVPDVILEREPGIECSMQFVLQTVGTEFPVEEPSLHSQQVTFSTQNKDLEVAQFMQSMSKSVTSEDGSIARKKIKEAIYVDNQLIETWHGGKLVEGTGHGEHFV</sequence>
<dbReference type="InterPro" id="IPR011498">
    <property type="entry name" value="Kelch_2"/>
</dbReference>
<feature type="region of interest" description="Disordered" evidence="4">
    <location>
        <begin position="893"/>
        <end position="922"/>
    </location>
</feature>
<name>A0ABQ6NBC1_9STRA</name>
<dbReference type="Pfam" id="PF24681">
    <property type="entry name" value="Kelch_KLHDC2_KLHL20_DRC7"/>
    <property type="match status" value="1"/>
</dbReference>
<feature type="region of interest" description="Disordered" evidence="4">
    <location>
        <begin position="41"/>
        <end position="90"/>
    </location>
</feature>
<evidence type="ECO:0000313" key="5">
    <source>
        <dbReference type="EMBL" id="GMI52755.1"/>
    </source>
</evidence>
<dbReference type="Pfam" id="PF07646">
    <property type="entry name" value="Kelch_2"/>
    <property type="match status" value="1"/>
</dbReference>
<dbReference type="PANTHER" id="PTHR46093:SF18">
    <property type="entry name" value="FIBRONECTIN TYPE-III DOMAIN-CONTAINING PROTEIN"/>
    <property type="match status" value="1"/>
</dbReference>
<feature type="compositionally biased region" description="Low complexity" evidence="4">
    <location>
        <begin position="45"/>
        <end position="58"/>
    </location>
</feature>
<accession>A0ABQ6NBC1</accession>
<protein>
    <submittedName>
        <fullName evidence="5">Uncharacterized protein</fullName>
    </submittedName>
</protein>
<dbReference type="CDD" id="cd04508">
    <property type="entry name" value="Tudor_SF"/>
    <property type="match status" value="1"/>
</dbReference>
<dbReference type="PANTHER" id="PTHR46093">
    <property type="entry name" value="ACYL-COA-BINDING DOMAIN-CONTAINING PROTEIN 5"/>
    <property type="match status" value="1"/>
</dbReference>
<evidence type="ECO:0000256" key="1">
    <source>
        <dbReference type="ARBA" id="ARBA00022441"/>
    </source>
</evidence>
<dbReference type="EMBL" id="BRYB01006233">
    <property type="protein sequence ID" value="GMI52755.1"/>
    <property type="molecule type" value="Genomic_DNA"/>
</dbReference>
<dbReference type="Gene3D" id="2.30.30.140">
    <property type="match status" value="1"/>
</dbReference>
<keyword evidence="1" id="KW-0880">Kelch repeat</keyword>
<keyword evidence="2" id="KW-0677">Repeat</keyword>
<keyword evidence="3" id="KW-0175">Coiled coil</keyword>
<keyword evidence="6" id="KW-1185">Reference proteome</keyword>
<dbReference type="InterPro" id="IPR015915">
    <property type="entry name" value="Kelch-typ_b-propeller"/>
</dbReference>
<dbReference type="Gene3D" id="2.120.10.80">
    <property type="entry name" value="Kelch-type beta propeller"/>
    <property type="match status" value="3"/>
</dbReference>
<dbReference type="SUPFAM" id="SSF117281">
    <property type="entry name" value="Kelch motif"/>
    <property type="match status" value="2"/>
</dbReference>
<comment type="caution">
    <text evidence="5">The sequence shown here is derived from an EMBL/GenBank/DDBJ whole genome shotgun (WGS) entry which is preliminary data.</text>
</comment>
<evidence type="ECO:0000256" key="4">
    <source>
        <dbReference type="SAM" id="MobiDB-lite"/>
    </source>
</evidence>